<evidence type="ECO:0000256" key="6">
    <source>
        <dbReference type="PIRSR" id="PIRSR600821-50"/>
    </source>
</evidence>
<dbReference type="FunFam" id="3.20.20.10:FF:000002">
    <property type="entry name" value="Alanine racemase"/>
    <property type="match status" value="1"/>
</dbReference>
<keyword evidence="9" id="KW-0436">Ligase</keyword>
<dbReference type="SUPFAM" id="SSF51419">
    <property type="entry name" value="PLP-binding barrel"/>
    <property type="match status" value="1"/>
</dbReference>
<dbReference type="HAMAP" id="MF_01201">
    <property type="entry name" value="Ala_racemase"/>
    <property type="match status" value="1"/>
</dbReference>
<dbReference type="GO" id="GO:0030632">
    <property type="term" value="P:D-alanine biosynthetic process"/>
    <property type="evidence" value="ECO:0007669"/>
    <property type="project" value="UniProtKB-UniRule"/>
</dbReference>
<proteinExistence type="inferred from homology"/>
<dbReference type="InterPro" id="IPR009006">
    <property type="entry name" value="Ala_racemase/Decarboxylase_C"/>
</dbReference>
<evidence type="ECO:0000256" key="3">
    <source>
        <dbReference type="ARBA" id="ARBA00022898"/>
    </source>
</evidence>
<dbReference type="PRINTS" id="PR00992">
    <property type="entry name" value="ALARACEMASE"/>
</dbReference>
<name>A0A9D7S8M6_9BACT</name>
<dbReference type="SMART" id="SM01005">
    <property type="entry name" value="Ala_racemase_C"/>
    <property type="match status" value="1"/>
</dbReference>
<dbReference type="Pfam" id="PF01225">
    <property type="entry name" value="Mur_ligase"/>
    <property type="match status" value="1"/>
</dbReference>
<keyword evidence="4 5" id="KW-0413">Isomerase</keyword>
<dbReference type="Gene3D" id="3.40.1190.10">
    <property type="entry name" value="Mur-like, catalytic domain"/>
    <property type="match status" value="1"/>
</dbReference>
<dbReference type="InterPro" id="IPR000713">
    <property type="entry name" value="Mur_ligase_N"/>
</dbReference>
<dbReference type="EC" id="5.1.1.1" evidence="5"/>
<dbReference type="GO" id="GO:0030170">
    <property type="term" value="F:pyridoxal phosphate binding"/>
    <property type="evidence" value="ECO:0007669"/>
    <property type="project" value="UniProtKB-UniRule"/>
</dbReference>
<dbReference type="SUPFAM" id="SSF53244">
    <property type="entry name" value="MurD-like peptide ligases, peptide-binding domain"/>
    <property type="match status" value="1"/>
</dbReference>
<evidence type="ECO:0000256" key="2">
    <source>
        <dbReference type="ARBA" id="ARBA00001933"/>
    </source>
</evidence>
<dbReference type="Pfam" id="PF01168">
    <property type="entry name" value="Ala_racemase_N"/>
    <property type="match status" value="1"/>
</dbReference>
<feature type="modified residue" description="N6-(pyridoxal phosphate)lysine" evidence="5 6">
    <location>
        <position position="487"/>
    </location>
</feature>
<dbReference type="SUPFAM" id="SSF53623">
    <property type="entry name" value="MurD-like peptide ligases, catalytic domain"/>
    <property type="match status" value="1"/>
</dbReference>
<keyword evidence="3 5" id="KW-0663">Pyridoxal phosphate</keyword>
<comment type="cofactor">
    <cofactor evidence="2 5 6">
        <name>pyridoxal 5'-phosphate</name>
        <dbReference type="ChEBI" id="CHEBI:597326"/>
    </cofactor>
</comment>
<comment type="pathway">
    <text evidence="5">Amino-acid biosynthesis; D-alanine biosynthesis; D-alanine from L-alanine: step 1/1.</text>
</comment>
<sequence length="817" mass="92677">MIPISIAEIIDVTGADVIQESEADLCISRIETDSRHILFPDKTIFFALDGQYTQGHHFIPALSKKGVRVFVTHADAIPKVSGYVLKVKNTLNALQILAMHYRKKFSIPVIGITGSNGKTIVKEWLAQLLQGDLQVCKSPKSYNSQLGVALSVLELNDTDEIGIFEAGISTYDEIEVLEQMIRPTFGIITNIGDAHHSGFNSIEDKVAEKIKLFKRVDKILYCSDYPEIHEILKVNSSAIGWGFNKDAEIYVVKTIDQLNHTKVDFVFNHQPYHFQIPFVDDASIENCLHCIIASIYFEIESADIQKRILLLHGLSMRLEQKEGLHGCILINDSYSLDLKSLELACRFVEQQNVELNRTLIISDFGDHRPFSEWSQELIALIQKYRFSKLIAIGYQITEIQHLLPKSILFYSFINTEDFIAEHESLNLRNELILIKGARKFKLEQFFNEYSLSKHDTILEINLKSIAHNISIYKKQLNAKTKIMAVVKAAAYGSGHYEVARYLDHKGIDYLAVAYADEGIILRQKGIQCPILVMNTGTTDFKNLFENQLEPEIFSMVQLYRLIQEMGTSMSLEIHIKLDTGMHRLGFLEQEIPELIQVLQHHKQIKVVSIFSHLAASDQADFDEFTLIQKSRFDAMTHHLIQALGYKPMLHLINSSGISRHPHLQYDMVRLGIGLYGIDSDPHMFSMLEKVHTLKTRISQINEINEGETVSYNRSGKVNRNSKIAVLSLGYADGLPRNISKNNYCVAIQKHKAPIIGVVCMDMTMVDVSHIEGVKVGDEVEIFGITSTIEQLAKAAETIPYEILCRISPRVKRLFLQD</sequence>
<dbReference type="GO" id="GO:0008784">
    <property type="term" value="F:alanine racemase activity"/>
    <property type="evidence" value="ECO:0007669"/>
    <property type="project" value="UniProtKB-UniRule"/>
</dbReference>
<dbReference type="InterPro" id="IPR036615">
    <property type="entry name" value="Mur_ligase_C_dom_sf"/>
</dbReference>
<dbReference type="InterPro" id="IPR000821">
    <property type="entry name" value="Ala_racemase"/>
</dbReference>
<evidence type="ECO:0000256" key="1">
    <source>
        <dbReference type="ARBA" id="ARBA00000316"/>
    </source>
</evidence>
<comment type="catalytic activity">
    <reaction evidence="1 5">
        <text>L-alanine = D-alanine</text>
        <dbReference type="Rhea" id="RHEA:20249"/>
        <dbReference type="ChEBI" id="CHEBI:57416"/>
        <dbReference type="ChEBI" id="CHEBI:57972"/>
        <dbReference type="EC" id="5.1.1.1"/>
    </reaction>
</comment>
<evidence type="ECO:0000256" key="5">
    <source>
        <dbReference type="HAMAP-Rule" id="MF_01201"/>
    </source>
</evidence>
<dbReference type="SUPFAM" id="SSF63418">
    <property type="entry name" value="MurE/MurF N-terminal domain"/>
    <property type="match status" value="1"/>
</dbReference>
<dbReference type="Gene3D" id="2.40.37.10">
    <property type="entry name" value="Lyase, Ornithine Decarboxylase, Chain A, domain 1"/>
    <property type="match status" value="1"/>
</dbReference>
<evidence type="ECO:0000259" key="8">
    <source>
        <dbReference type="SMART" id="SM01005"/>
    </source>
</evidence>
<dbReference type="InterPro" id="IPR035911">
    <property type="entry name" value="MurE/MurF_N"/>
</dbReference>
<gene>
    <name evidence="9" type="ORF">IPO85_06530</name>
</gene>
<comment type="similarity">
    <text evidence="5">Belongs to the alanine racemase family.</text>
</comment>
<feature type="domain" description="Alanine racemase C-terminal" evidence="8">
    <location>
        <begin position="690"/>
        <end position="815"/>
    </location>
</feature>
<evidence type="ECO:0000256" key="4">
    <source>
        <dbReference type="ARBA" id="ARBA00023235"/>
    </source>
</evidence>
<feature type="binding site" evidence="5 7">
    <location>
        <position position="583"/>
    </location>
    <ligand>
        <name>substrate</name>
    </ligand>
</feature>
<dbReference type="EMBL" id="JADKFW010000004">
    <property type="protein sequence ID" value="MBK9717157.1"/>
    <property type="molecule type" value="Genomic_DNA"/>
</dbReference>
<dbReference type="InterPro" id="IPR001608">
    <property type="entry name" value="Ala_racemase_N"/>
</dbReference>
<dbReference type="InterPro" id="IPR029066">
    <property type="entry name" value="PLP-binding_barrel"/>
</dbReference>
<feature type="binding site" evidence="5 7">
    <location>
        <position position="760"/>
    </location>
    <ligand>
        <name>substrate</name>
    </ligand>
</feature>
<dbReference type="InterPro" id="IPR013221">
    <property type="entry name" value="Mur_ligase_cen"/>
</dbReference>
<organism evidence="9 10">
    <name type="scientific">Candidatus Defluviibacterium haderslevense</name>
    <dbReference type="NCBI Taxonomy" id="2981993"/>
    <lineage>
        <taxon>Bacteria</taxon>
        <taxon>Pseudomonadati</taxon>
        <taxon>Bacteroidota</taxon>
        <taxon>Saprospiria</taxon>
        <taxon>Saprospirales</taxon>
        <taxon>Saprospiraceae</taxon>
        <taxon>Candidatus Defluviibacterium</taxon>
    </lineage>
</organism>
<dbReference type="AlphaFoldDB" id="A0A9D7S8M6"/>
<evidence type="ECO:0000256" key="7">
    <source>
        <dbReference type="PIRSR" id="PIRSR600821-52"/>
    </source>
</evidence>
<dbReference type="Gene3D" id="3.20.20.10">
    <property type="entry name" value="Alanine racemase"/>
    <property type="match status" value="1"/>
</dbReference>
<feature type="active site" description="Proton acceptor; specific for D-alanine" evidence="5">
    <location>
        <position position="487"/>
    </location>
</feature>
<feature type="active site" description="Proton acceptor; specific for L-alanine" evidence="5">
    <location>
        <position position="711"/>
    </location>
</feature>
<dbReference type="Proteomes" id="UP000808349">
    <property type="component" value="Unassembled WGS sequence"/>
</dbReference>
<dbReference type="GO" id="GO:0016881">
    <property type="term" value="F:acid-amino acid ligase activity"/>
    <property type="evidence" value="ECO:0007669"/>
    <property type="project" value="InterPro"/>
</dbReference>
<dbReference type="Gene3D" id="3.90.190.20">
    <property type="entry name" value="Mur ligase, C-terminal domain"/>
    <property type="match status" value="1"/>
</dbReference>
<protein>
    <recommendedName>
        <fullName evidence="5">Alanine racemase</fullName>
        <ecNumber evidence="5">5.1.1.1</ecNumber>
    </recommendedName>
</protein>
<dbReference type="Pfam" id="PF00842">
    <property type="entry name" value="Ala_racemase_C"/>
    <property type="match status" value="1"/>
</dbReference>
<dbReference type="InterPro" id="IPR011079">
    <property type="entry name" value="Ala_racemase_C"/>
</dbReference>
<evidence type="ECO:0000313" key="9">
    <source>
        <dbReference type="EMBL" id="MBK9717157.1"/>
    </source>
</evidence>
<comment type="caution">
    <text evidence="9">The sequence shown here is derived from an EMBL/GenBank/DDBJ whole genome shotgun (WGS) entry which is preliminary data.</text>
</comment>
<dbReference type="GO" id="GO:0005524">
    <property type="term" value="F:ATP binding"/>
    <property type="evidence" value="ECO:0007669"/>
    <property type="project" value="InterPro"/>
</dbReference>
<dbReference type="Pfam" id="PF08245">
    <property type="entry name" value="Mur_ligase_M"/>
    <property type="match status" value="1"/>
</dbReference>
<dbReference type="InterPro" id="IPR036565">
    <property type="entry name" value="Mur-like_cat_sf"/>
</dbReference>
<dbReference type="SUPFAM" id="SSF50621">
    <property type="entry name" value="Alanine racemase C-terminal domain-like"/>
    <property type="match status" value="1"/>
</dbReference>
<dbReference type="PANTHER" id="PTHR30511">
    <property type="entry name" value="ALANINE RACEMASE"/>
    <property type="match status" value="1"/>
</dbReference>
<comment type="function">
    <text evidence="5">Catalyzes the interconversion of L-alanine and D-alanine. May also act on other amino acids.</text>
</comment>
<reference evidence="9 10" key="1">
    <citation type="submission" date="2020-10" db="EMBL/GenBank/DDBJ databases">
        <title>Connecting structure to function with the recovery of over 1000 high-quality activated sludge metagenome-assembled genomes encoding full-length rRNA genes using long-read sequencing.</title>
        <authorList>
            <person name="Singleton C.M."/>
            <person name="Petriglieri F."/>
            <person name="Kristensen J.M."/>
            <person name="Kirkegaard R.H."/>
            <person name="Michaelsen T.Y."/>
            <person name="Andersen M.H."/>
            <person name="Karst S.M."/>
            <person name="Dueholm M.S."/>
            <person name="Nielsen P.H."/>
            <person name="Albertsen M."/>
        </authorList>
    </citation>
    <scope>NUCLEOTIDE SEQUENCE [LARGE SCALE GENOMIC DNA]</scope>
    <source>
        <strain evidence="9">Ribe_18-Q3-R11-54_BAT3C.373</strain>
    </source>
</reference>
<dbReference type="GO" id="GO:0005829">
    <property type="term" value="C:cytosol"/>
    <property type="evidence" value="ECO:0007669"/>
    <property type="project" value="TreeGrafter"/>
</dbReference>
<accession>A0A9D7S8M6</accession>
<dbReference type="CDD" id="cd00430">
    <property type="entry name" value="PLPDE_III_AR"/>
    <property type="match status" value="1"/>
</dbReference>
<dbReference type="NCBIfam" id="TIGR00492">
    <property type="entry name" value="alr"/>
    <property type="match status" value="1"/>
</dbReference>
<dbReference type="NCBIfam" id="NF008897">
    <property type="entry name" value="PRK11930.1"/>
    <property type="match status" value="1"/>
</dbReference>
<evidence type="ECO:0000313" key="10">
    <source>
        <dbReference type="Proteomes" id="UP000808349"/>
    </source>
</evidence>
<dbReference type="Gene3D" id="3.40.1390.10">
    <property type="entry name" value="MurE/MurF, N-terminal domain"/>
    <property type="match status" value="1"/>
</dbReference>
<dbReference type="PANTHER" id="PTHR30511:SF0">
    <property type="entry name" value="ALANINE RACEMASE, CATABOLIC-RELATED"/>
    <property type="match status" value="1"/>
</dbReference>